<dbReference type="EMBL" id="DROM01000415">
    <property type="protein sequence ID" value="HHH13951.1"/>
    <property type="molecule type" value="Genomic_DNA"/>
</dbReference>
<organism evidence="2">
    <name type="scientific">Thiolapillus brandeum</name>
    <dbReference type="NCBI Taxonomy" id="1076588"/>
    <lineage>
        <taxon>Bacteria</taxon>
        <taxon>Pseudomonadati</taxon>
        <taxon>Pseudomonadota</taxon>
        <taxon>Gammaproteobacteria</taxon>
        <taxon>Chromatiales</taxon>
        <taxon>Sedimenticolaceae</taxon>
        <taxon>Thiolapillus</taxon>
    </lineage>
</organism>
<proteinExistence type="predicted"/>
<reference evidence="2" key="1">
    <citation type="journal article" date="2020" name="mSystems">
        <title>Genome- and Community-Level Interaction Insights into Carbon Utilization and Element Cycling Functions of Hydrothermarchaeota in Hydrothermal Sediment.</title>
        <authorList>
            <person name="Zhou Z."/>
            <person name="Liu Y."/>
            <person name="Xu W."/>
            <person name="Pan J."/>
            <person name="Luo Z.H."/>
            <person name="Li M."/>
        </authorList>
    </citation>
    <scope>NUCLEOTIDE SEQUENCE [LARGE SCALE GENOMIC DNA]</scope>
    <source>
        <strain evidence="2">HyVt-535</strain>
    </source>
</reference>
<name>A0A7C5IZX2_9GAMM</name>
<protein>
    <submittedName>
        <fullName evidence="2">DUF1998 domain-containing protein</fullName>
    </submittedName>
</protein>
<dbReference type="Pfam" id="PF09369">
    <property type="entry name" value="MZB"/>
    <property type="match status" value="1"/>
</dbReference>
<gene>
    <name evidence="2" type="ORF">ENJ98_06905</name>
</gene>
<dbReference type="InterPro" id="IPR018973">
    <property type="entry name" value="MZB"/>
</dbReference>
<dbReference type="Proteomes" id="UP000886100">
    <property type="component" value="Unassembled WGS sequence"/>
</dbReference>
<accession>A0A7C5IZX2</accession>
<dbReference type="AlphaFoldDB" id="A0A7C5IZX2"/>
<feature type="domain" description="MrfA-like Zn-binding" evidence="1">
    <location>
        <begin position="117"/>
        <end position="211"/>
    </location>
</feature>
<evidence type="ECO:0000313" key="2">
    <source>
        <dbReference type="EMBL" id="HHH13951.1"/>
    </source>
</evidence>
<sequence length="364" mass="41387">MQTTLQFAESGGRLKRVVATIVHGGKPLFNLQYAAAATVWRINLGWRRRKEKSILGFNIDAATGYWSKDDQAPVDQNDAADQAERHIQRISPYVEDRRNLLLLRPAEPLEAEEITTLQYALKRGIEERFQIEEAELMVEPLPNRDHRQTILFYEAAEGGAGVLTRLLGSPEAIGEVARKALEICHYRSDDDWHTPPRNDSDECEAGCYRCLLSYYNQPDHALIDRRNPRVLELLVALTRARLERAAGGRSGADQKTRLAQISGSSLERAWLAFVEEHGYRPPDDAQVLIEHFATRPDFVYREPGQTAVYIDGPHHEQPQREKIDRETTAKLEAAGVVVVRFPREQAQWPAIFARYPEIFGAPDR</sequence>
<comment type="caution">
    <text evidence="2">The sequence shown here is derived from an EMBL/GenBank/DDBJ whole genome shotgun (WGS) entry which is preliminary data.</text>
</comment>
<evidence type="ECO:0000259" key="1">
    <source>
        <dbReference type="Pfam" id="PF09369"/>
    </source>
</evidence>